<dbReference type="Gene3D" id="3.30.390.80">
    <property type="entry name" value="DNA repair protein Rad52/59/22"/>
    <property type="match status" value="1"/>
</dbReference>
<dbReference type="InterPro" id="IPR042525">
    <property type="entry name" value="Rad52_Rad59_Rad22_sf"/>
</dbReference>
<dbReference type="EMBL" id="ML119149">
    <property type="protein sequence ID" value="RPB09739.1"/>
    <property type="molecule type" value="Genomic_DNA"/>
</dbReference>
<dbReference type="STRING" id="1392247.A0A3N4KK48"/>
<dbReference type="GO" id="GO:0005634">
    <property type="term" value="C:nucleus"/>
    <property type="evidence" value="ECO:0007669"/>
    <property type="project" value="TreeGrafter"/>
</dbReference>
<dbReference type="Proteomes" id="UP000277580">
    <property type="component" value="Unassembled WGS sequence"/>
</dbReference>
<evidence type="ECO:0000256" key="5">
    <source>
        <dbReference type="ARBA" id="ARBA00077224"/>
    </source>
</evidence>
<feature type="compositionally biased region" description="Polar residues" evidence="6">
    <location>
        <begin position="278"/>
        <end position="292"/>
    </location>
</feature>
<comment type="similarity">
    <text evidence="1">Belongs to the RAD52 family.</text>
</comment>
<keyword evidence="3" id="KW-0233">DNA recombination</keyword>
<organism evidence="7 8">
    <name type="scientific">Morchella conica CCBAS932</name>
    <dbReference type="NCBI Taxonomy" id="1392247"/>
    <lineage>
        <taxon>Eukaryota</taxon>
        <taxon>Fungi</taxon>
        <taxon>Dikarya</taxon>
        <taxon>Ascomycota</taxon>
        <taxon>Pezizomycotina</taxon>
        <taxon>Pezizomycetes</taxon>
        <taxon>Pezizales</taxon>
        <taxon>Morchellaceae</taxon>
        <taxon>Morchella</taxon>
    </lineage>
</organism>
<dbReference type="Pfam" id="PF04098">
    <property type="entry name" value="Rad52_Rad22"/>
    <property type="match status" value="1"/>
</dbReference>
<dbReference type="FunFam" id="3.30.390.80:FF:000001">
    <property type="entry name" value="DNA repair protein RAD52 homolog"/>
    <property type="match status" value="1"/>
</dbReference>
<dbReference type="PANTHER" id="PTHR12132:SF1">
    <property type="entry name" value="DNA REPAIR PROTEIN RAD52 HOMOLOG"/>
    <property type="match status" value="1"/>
</dbReference>
<dbReference type="OrthoDB" id="206565at2759"/>
<dbReference type="SUPFAM" id="SSF54768">
    <property type="entry name" value="dsRNA-binding domain-like"/>
    <property type="match status" value="1"/>
</dbReference>
<keyword evidence="8" id="KW-1185">Reference proteome</keyword>
<dbReference type="InParanoid" id="A0A3N4KK48"/>
<reference evidence="7 8" key="1">
    <citation type="journal article" date="2018" name="Nat. Ecol. Evol.">
        <title>Pezizomycetes genomes reveal the molecular basis of ectomycorrhizal truffle lifestyle.</title>
        <authorList>
            <person name="Murat C."/>
            <person name="Payen T."/>
            <person name="Noel B."/>
            <person name="Kuo A."/>
            <person name="Morin E."/>
            <person name="Chen J."/>
            <person name="Kohler A."/>
            <person name="Krizsan K."/>
            <person name="Balestrini R."/>
            <person name="Da Silva C."/>
            <person name="Montanini B."/>
            <person name="Hainaut M."/>
            <person name="Levati E."/>
            <person name="Barry K.W."/>
            <person name="Belfiori B."/>
            <person name="Cichocki N."/>
            <person name="Clum A."/>
            <person name="Dockter R.B."/>
            <person name="Fauchery L."/>
            <person name="Guy J."/>
            <person name="Iotti M."/>
            <person name="Le Tacon F."/>
            <person name="Lindquist E.A."/>
            <person name="Lipzen A."/>
            <person name="Malagnac F."/>
            <person name="Mello A."/>
            <person name="Molinier V."/>
            <person name="Miyauchi S."/>
            <person name="Poulain J."/>
            <person name="Riccioni C."/>
            <person name="Rubini A."/>
            <person name="Sitrit Y."/>
            <person name="Splivallo R."/>
            <person name="Traeger S."/>
            <person name="Wang M."/>
            <person name="Zifcakova L."/>
            <person name="Wipf D."/>
            <person name="Zambonelli A."/>
            <person name="Paolocci F."/>
            <person name="Nowrousian M."/>
            <person name="Ottonello S."/>
            <person name="Baldrian P."/>
            <person name="Spatafora J.W."/>
            <person name="Henrissat B."/>
            <person name="Nagy L.G."/>
            <person name="Aury J.M."/>
            <person name="Wincker P."/>
            <person name="Grigoriev I.V."/>
            <person name="Bonfante P."/>
            <person name="Martin F.M."/>
        </authorList>
    </citation>
    <scope>NUCLEOTIDE SEQUENCE [LARGE SCALE GENOMIC DNA]</scope>
    <source>
        <strain evidence="7 8">CCBAS932</strain>
    </source>
</reference>
<feature type="compositionally biased region" description="Pro residues" evidence="6">
    <location>
        <begin position="382"/>
        <end position="399"/>
    </location>
</feature>
<feature type="compositionally biased region" description="Low complexity" evidence="6">
    <location>
        <begin position="293"/>
        <end position="323"/>
    </location>
</feature>
<accession>A0A3N4KK48</accession>
<feature type="region of interest" description="Disordered" evidence="6">
    <location>
        <begin position="197"/>
        <end position="222"/>
    </location>
</feature>
<dbReference type="InterPro" id="IPR007232">
    <property type="entry name" value="Rad52_Rad59_Rad22"/>
</dbReference>
<proteinExistence type="inferred from homology"/>
<dbReference type="PANTHER" id="PTHR12132">
    <property type="entry name" value="DNA REPAIR AND RECOMBINATION PROTEIN RAD52, RAD59"/>
    <property type="match status" value="1"/>
</dbReference>
<evidence type="ECO:0000256" key="4">
    <source>
        <dbReference type="ARBA" id="ARBA00023204"/>
    </source>
</evidence>
<dbReference type="GO" id="GO:0000724">
    <property type="term" value="P:double-strand break repair via homologous recombination"/>
    <property type="evidence" value="ECO:0007669"/>
    <property type="project" value="TreeGrafter"/>
</dbReference>
<keyword evidence="2" id="KW-0227">DNA damage</keyword>
<evidence type="ECO:0000313" key="7">
    <source>
        <dbReference type="EMBL" id="RPB09739.1"/>
    </source>
</evidence>
<name>A0A3N4KK48_9PEZI</name>
<keyword evidence="4" id="KW-0234">DNA repair</keyword>
<feature type="compositionally biased region" description="Polar residues" evidence="6">
    <location>
        <begin position="492"/>
        <end position="501"/>
    </location>
</feature>
<evidence type="ECO:0000256" key="3">
    <source>
        <dbReference type="ARBA" id="ARBA00023172"/>
    </source>
</evidence>
<feature type="compositionally biased region" description="Polar residues" evidence="6">
    <location>
        <begin position="325"/>
        <end position="338"/>
    </location>
</feature>
<dbReference type="GO" id="GO:0045002">
    <property type="term" value="P:double-strand break repair via single-strand annealing"/>
    <property type="evidence" value="ECO:0007669"/>
    <property type="project" value="TreeGrafter"/>
</dbReference>
<evidence type="ECO:0000313" key="8">
    <source>
        <dbReference type="Proteomes" id="UP000277580"/>
    </source>
</evidence>
<dbReference type="GO" id="GO:0006312">
    <property type="term" value="P:mitotic recombination"/>
    <property type="evidence" value="ECO:0007669"/>
    <property type="project" value="TreeGrafter"/>
</dbReference>
<feature type="compositionally biased region" description="Polar residues" evidence="6">
    <location>
        <begin position="345"/>
        <end position="372"/>
    </location>
</feature>
<sequence length="546" mass="59653">MKLGEQHKNLGLPSEEPKISPYTAMEIATLQAKLDQQLGPEFVSSRPGPGGRKLYYLQADKCISLANQVFGFNGWSSSVRSVEVDFLDEGKDGKWSVGVSVVVRVTLKDGTYHEDIGYGQMENGKKAQIFDKAKKEGATDALKRTLRSFGNVLGNCLHDKDYLAKVNRMKVPAPRFDERKLHRHSEFMPQAKKESLVDLGNSNNDPMISPPSEERQGSPEAEAYDEYGGDEFEELGIFGSGGDLDDFMADDVAFDPDPINAITDGQKSATNYRNTIPQTNRQNIQTPQPQRAQQVSNSTSNQPQQPQALRQPQFQQQRQMHPPANQHQPMQRPQSNAPQVPRAPTPQSGFNVSPTPVRAQPQSNNNSNFKNIQQGINQRGQPPQPPQQQQPQQHSPPVPTLAAPQLNGGPETPKNPSPQNQPVGFFSGRAVIDAGGENKLIPDQALAFNPHHQTSIPRSLGIDHSKSSPIARKGLTGPQGPAGGAYVRPNFENPSLNTNRQIGMPPQARGSGSFRQPGPSAGVKRPADVTNTGLVTQYLLGVLFGF</sequence>
<protein>
    <recommendedName>
        <fullName evidence="5">RAD52 homolog</fullName>
    </recommendedName>
</protein>
<gene>
    <name evidence="7" type="ORF">P167DRAFT_526783</name>
</gene>
<evidence type="ECO:0000256" key="6">
    <source>
        <dbReference type="SAM" id="MobiDB-lite"/>
    </source>
</evidence>
<evidence type="ECO:0000256" key="1">
    <source>
        <dbReference type="ARBA" id="ARBA00006638"/>
    </source>
</evidence>
<feature type="region of interest" description="Disordered" evidence="6">
    <location>
        <begin position="471"/>
        <end position="527"/>
    </location>
</feature>
<dbReference type="AlphaFoldDB" id="A0A3N4KK48"/>
<dbReference type="InterPro" id="IPR041247">
    <property type="entry name" value="Rad52_fam"/>
</dbReference>
<evidence type="ECO:0000256" key="2">
    <source>
        <dbReference type="ARBA" id="ARBA00022763"/>
    </source>
</evidence>
<dbReference type="GO" id="GO:0003697">
    <property type="term" value="F:single-stranded DNA binding"/>
    <property type="evidence" value="ECO:0007669"/>
    <property type="project" value="UniProtKB-ARBA"/>
</dbReference>
<dbReference type="FunCoup" id="A0A3N4KK48">
    <property type="interactions" value="259"/>
</dbReference>
<feature type="region of interest" description="Disordered" evidence="6">
    <location>
        <begin position="278"/>
        <end position="425"/>
    </location>
</feature>